<dbReference type="AlphaFoldDB" id="A0A6J4LQT6"/>
<feature type="compositionally biased region" description="Basic and acidic residues" evidence="1">
    <location>
        <begin position="52"/>
        <end position="65"/>
    </location>
</feature>
<feature type="region of interest" description="Disordered" evidence="1">
    <location>
        <begin position="1"/>
        <end position="377"/>
    </location>
</feature>
<evidence type="ECO:0000256" key="1">
    <source>
        <dbReference type="SAM" id="MobiDB-lite"/>
    </source>
</evidence>
<feature type="compositionally biased region" description="Basic and acidic residues" evidence="1">
    <location>
        <begin position="12"/>
        <end position="22"/>
    </location>
</feature>
<feature type="compositionally biased region" description="Basic residues" evidence="1">
    <location>
        <begin position="303"/>
        <end position="312"/>
    </location>
</feature>
<evidence type="ECO:0000313" key="2">
    <source>
        <dbReference type="EMBL" id="CAA9338273.1"/>
    </source>
</evidence>
<accession>A0A6J4LQT6</accession>
<dbReference type="EMBL" id="CADCTX010000662">
    <property type="protein sequence ID" value="CAA9338273.1"/>
    <property type="molecule type" value="Genomic_DNA"/>
</dbReference>
<gene>
    <name evidence="2" type="ORF">AVDCRST_MAG40-2274</name>
</gene>
<feature type="compositionally biased region" description="Basic residues" evidence="1">
    <location>
        <begin position="265"/>
        <end position="287"/>
    </location>
</feature>
<protein>
    <submittedName>
        <fullName evidence="2">Chaperone protein DnaJ</fullName>
    </submittedName>
</protein>
<proteinExistence type="predicted"/>
<feature type="compositionally biased region" description="Basic and acidic residues" evidence="1">
    <location>
        <begin position="192"/>
        <end position="204"/>
    </location>
</feature>
<name>A0A6J4LQT6_9BACT</name>
<feature type="compositionally biased region" description="Low complexity" evidence="1">
    <location>
        <begin position="29"/>
        <end position="49"/>
    </location>
</feature>
<feature type="compositionally biased region" description="Basic residues" evidence="1">
    <location>
        <begin position="238"/>
        <end position="248"/>
    </location>
</feature>
<feature type="compositionally biased region" description="Basic residues" evidence="1">
    <location>
        <begin position="66"/>
        <end position="113"/>
    </location>
</feature>
<organism evidence="2">
    <name type="scientific">uncultured Gemmatimonadaceae bacterium</name>
    <dbReference type="NCBI Taxonomy" id="246130"/>
    <lineage>
        <taxon>Bacteria</taxon>
        <taxon>Pseudomonadati</taxon>
        <taxon>Gemmatimonadota</taxon>
        <taxon>Gemmatimonadia</taxon>
        <taxon>Gemmatimonadales</taxon>
        <taxon>Gemmatimonadaceae</taxon>
        <taxon>environmental samples</taxon>
    </lineage>
</organism>
<feature type="non-terminal residue" evidence="2">
    <location>
        <position position="1"/>
    </location>
</feature>
<reference evidence="2" key="1">
    <citation type="submission" date="2020-02" db="EMBL/GenBank/DDBJ databases">
        <authorList>
            <person name="Meier V. D."/>
        </authorList>
    </citation>
    <scope>NUCLEOTIDE SEQUENCE</scope>
    <source>
        <strain evidence="2">AVDCRST_MAG40</strain>
    </source>
</reference>
<feature type="non-terminal residue" evidence="2">
    <location>
        <position position="377"/>
    </location>
</feature>
<sequence>GPDEGLLRGARRGRESHARGDQEAVPAVGQAVPPRRQQQRPQGGRPLQGDLRGLHGPERRREAPAVRRHAPAGRVRRLRRGPAGRGAPGRRGRAGQRALRGLRRRRDRRLRRHLQLDVRQRRRRPGGGAGRPAARPRAGAVGGEHPHHPLPHRGHRRQGADRARGQRGVRHLPRHRRGARRVGAHLSRVRGARNDLVRPGRLRGEPPLPDVPGARERPHRAVPHLHGERRGAEPQAGAHHRAARRRHRIQDPAQGAGREGDQRRARGRPAHHLRGGARPRVVARRHRRDPDGAAQRRAGDARHPHHRAHARRQAGGAARAARHPLGEAVPHPQPGHPQGRPARRHDRRDRDPGARPAQREAGAGDEGVRRGRRAGVL</sequence>
<feature type="compositionally biased region" description="Basic residues" evidence="1">
    <location>
        <begin position="148"/>
        <end position="157"/>
    </location>
</feature>
<feature type="compositionally biased region" description="Basic residues" evidence="1">
    <location>
        <begin position="165"/>
        <end position="191"/>
    </location>
</feature>